<dbReference type="Proteomes" id="UP001386955">
    <property type="component" value="Unassembled WGS sequence"/>
</dbReference>
<evidence type="ECO:0000313" key="2">
    <source>
        <dbReference type="Proteomes" id="UP001386955"/>
    </source>
</evidence>
<gene>
    <name evidence="1" type="ORF">VNO78_08831</name>
</gene>
<dbReference type="AlphaFoldDB" id="A0AAN9XTQ4"/>
<dbReference type="EMBL" id="JAYMYS010000002">
    <property type="protein sequence ID" value="KAK7407154.1"/>
    <property type="molecule type" value="Genomic_DNA"/>
</dbReference>
<keyword evidence="2" id="KW-1185">Reference proteome</keyword>
<comment type="caution">
    <text evidence="1">The sequence shown here is derived from an EMBL/GenBank/DDBJ whole genome shotgun (WGS) entry which is preliminary data.</text>
</comment>
<accession>A0AAN9XTQ4</accession>
<proteinExistence type="predicted"/>
<sequence length="72" mass="7830">MLIRNADDDYDHIHDSDCIDGDDGSDYAGSSIAQRLTTLGLGAVTGRGERAVFDGEEEHTLKHLCEKSNPKP</sequence>
<name>A0AAN9XTQ4_PSOTE</name>
<evidence type="ECO:0000313" key="1">
    <source>
        <dbReference type="EMBL" id="KAK7407154.1"/>
    </source>
</evidence>
<reference evidence="1 2" key="1">
    <citation type="submission" date="2024-01" db="EMBL/GenBank/DDBJ databases">
        <title>The genomes of 5 underutilized Papilionoideae crops provide insights into root nodulation and disease resistanc.</title>
        <authorList>
            <person name="Jiang F."/>
        </authorList>
    </citation>
    <scope>NUCLEOTIDE SEQUENCE [LARGE SCALE GENOMIC DNA]</scope>
    <source>
        <strain evidence="1">DUOXIRENSHENG_FW03</strain>
        <tissue evidence="1">Leaves</tissue>
    </source>
</reference>
<protein>
    <submittedName>
        <fullName evidence="1">Uncharacterized protein</fullName>
    </submittedName>
</protein>
<organism evidence="1 2">
    <name type="scientific">Psophocarpus tetragonolobus</name>
    <name type="common">Winged bean</name>
    <name type="synonym">Dolichos tetragonolobus</name>
    <dbReference type="NCBI Taxonomy" id="3891"/>
    <lineage>
        <taxon>Eukaryota</taxon>
        <taxon>Viridiplantae</taxon>
        <taxon>Streptophyta</taxon>
        <taxon>Embryophyta</taxon>
        <taxon>Tracheophyta</taxon>
        <taxon>Spermatophyta</taxon>
        <taxon>Magnoliopsida</taxon>
        <taxon>eudicotyledons</taxon>
        <taxon>Gunneridae</taxon>
        <taxon>Pentapetalae</taxon>
        <taxon>rosids</taxon>
        <taxon>fabids</taxon>
        <taxon>Fabales</taxon>
        <taxon>Fabaceae</taxon>
        <taxon>Papilionoideae</taxon>
        <taxon>50 kb inversion clade</taxon>
        <taxon>NPAAA clade</taxon>
        <taxon>indigoferoid/millettioid clade</taxon>
        <taxon>Phaseoleae</taxon>
        <taxon>Psophocarpus</taxon>
    </lineage>
</organism>